<dbReference type="AlphaFoldDB" id="A0A9R0SEY7"/>
<evidence type="ECO:0000313" key="2">
    <source>
        <dbReference type="EMBL" id="VAH93255.1"/>
    </source>
</evidence>
<dbReference type="EMBL" id="LT934117">
    <property type="protein sequence ID" value="VAH93255.1"/>
    <property type="molecule type" value="Genomic_DNA"/>
</dbReference>
<reference evidence="2 3" key="1">
    <citation type="submission" date="2017-09" db="EMBL/GenBank/DDBJ databases">
        <authorList>
            <consortium name="International Durum Wheat Genome Sequencing Consortium (IDWGSC)"/>
            <person name="Milanesi L."/>
        </authorList>
    </citation>
    <scope>NUCLEOTIDE SEQUENCE [LARGE SCALE GENOMIC DNA]</scope>
    <source>
        <strain evidence="3">cv. Svevo</strain>
    </source>
</reference>
<name>A0A9R0SEY7_TRITD</name>
<gene>
    <name evidence="2" type="ORF">TRITD_4Av1G156980</name>
</gene>
<proteinExistence type="predicted"/>
<feature type="transmembrane region" description="Helical" evidence="1">
    <location>
        <begin position="36"/>
        <end position="55"/>
    </location>
</feature>
<evidence type="ECO:0000256" key="1">
    <source>
        <dbReference type="SAM" id="Phobius"/>
    </source>
</evidence>
<protein>
    <submittedName>
        <fullName evidence="2">Uncharacterized protein</fullName>
    </submittedName>
</protein>
<keyword evidence="1" id="KW-0812">Transmembrane</keyword>
<dbReference type="Gramene" id="TRITD4Av1G156980.1">
    <property type="protein sequence ID" value="TRITD4Av1G156980.1"/>
    <property type="gene ID" value="TRITD4Av1G156980"/>
</dbReference>
<sequence>MTINWIIPAANLLLEDSVEALNVQGLRSASTNEPTIVVFVGMLVSLFSCELVYLPKEMQFVCMARTCRTCKNINGIFFKWFNVTGYASRQVYINCGKTLMTRNRQHVCLTSSAKSAP</sequence>
<keyword evidence="1" id="KW-1133">Transmembrane helix</keyword>
<dbReference type="Proteomes" id="UP000324705">
    <property type="component" value="Chromosome 4A"/>
</dbReference>
<organism evidence="2 3">
    <name type="scientific">Triticum turgidum subsp. durum</name>
    <name type="common">Durum wheat</name>
    <name type="synonym">Triticum durum</name>
    <dbReference type="NCBI Taxonomy" id="4567"/>
    <lineage>
        <taxon>Eukaryota</taxon>
        <taxon>Viridiplantae</taxon>
        <taxon>Streptophyta</taxon>
        <taxon>Embryophyta</taxon>
        <taxon>Tracheophyta</taxon>
        <taxon>Spermatophyta</taxon>
        <taxon>Magnoliopsida</taxon>
        <taxon>Liliopsida</taxon>
        <taxon>Poales</taxon>
        <taxon>Poaceae</taxon>
        <taxon>BOP clade</taxon>
        <taxon>Pooideae</taxon>
        <taxon>Triticodae</taxon>
        <taxon>Triticeae</taxon>
        <taxon>Triticinae</taxon>
        <taxon>Triticum</taxon>
    </lineage>
</organism>
<accession>A0A9R0SEY7</accession>
<keyword evidence="1" id="KW-0472">Membrane</keyword>
<keyword evidence="3" id="KW-1185">Reference proteome</keyword>
<evidence type="ECO:0000313" key="3">
    <source>
        <dbReference type="Proteomes" id="UP000324705"/>
    </source>
</evidence>